<name>A0A9E8MZV2_9FLAO</name>
<accession>A0A9E8MZV2</accession>
<keyword evidence="1" id="KW-0732">Signal</keyword>
<sequence>MKTIQKLSMLLLATFVLWSCSNDDDGSTPINPPTASLNIVETAQATADLSILVEAVIQANLTATLSATGPYTVLAPTNAAFEEFLDSNPAWNSLADIDDETLTQVLLNHVIYGTVTSSTLISAGSGYTSTLADGAGGQNLSIYYNTSSGVKFNDLATVTTADVSASNGIVHIVDKVITLPSIVDHAIANPSLSSLVAAVTEKRPSGCIFSSYRSNRNKSPHGFSTCR</sequence>
<dbReference type="InterPro" id="IPR000782">
    <property type="entry name" value="FAS1_domain"/>
</dbReference>
<dbReference type="SUPFAM" id="SSF82153">
    <property type="entry name" value="FAS1 domain"/>
    <property type="match status" value="1"/>
</dbReference>
<evidence type="ECO:0000256" key="1">
    <source>
        <dbReference type="SAM" id="SignalP"/>
    </source>
</evidence>
<feature type="signal peptide" evidence="1">
    <location>
        <begin position="1"/>
        <end position="21"/>
    </location>
</feature>
<dbReference type="RefSeq" id="WP_267678134.1">
    <property type="nucleotide sequence ID" value="NZ_CP113088.1"/>
</dbReference>
<organism evidence="3 4">
    <name type="scientific">Lacinutrix neustonica</name>
    <dbReference type="NCBI Taxonomy" id="2980107"/>
    <lineage>
        <taxon>Bacteria</taxon>
        <taxon>Pseudomonadati</taxon>
        <taxon>Bacteroidota</taxon>
        <taxon>Flavobacteriia</taxon>
        <taxon>Flavobacteriales</taxon>
        <taxon>Flavobacteriaceae</taxon>
        <taxon>Lacinutrix</taxon>
    </lineage>
</organism>
<dbReference type="KEGG" id="lnu:N7U66_08685"/>
<feature type="domain" description="FAS1" evidence="2">
    <location>
        <begin position="36"/>
        <end position="177"/>
    </location>
</feature>
<evidence type="ECO:0000313" key="3">
    <source>
        <dbReference type="EMBL" id="WAC03537.1"/>
    </source>
</evidence>
<dbReference type="PANTHER" id="PTHR10900:SF77">
    <property type="entry name" value="FI19380P1"/>
    <property type="match status" value="1"/>
</dbReference>
<feature type="chain" id="PRO_5038540951" evidence="1">
    <location>
        <begin position="22"/>
        <end position="227"/>
    </location>
</feature>
<dbReference type="FunFam" id="2.30.180.10:FF:000032">
    <property type="entry name" value="Fasciclin domain-containing protein, putative"/>
    <property type="match status" value="1"/>
</dbReference>
<dbReference type="SMART" id="SM00554">
    <property type="entry name" value="FAS1"/>
    <property type="match status" value="1"/>
</dbReference>
<dbReference type="Proteomes" id="UP001164705">
    <property type="component" value="Chromosome"/>
</dbReference>
<reference evidence="3" key="1">
    <citation type="submission" date="2022-11" db="EMBL/GenBank/DDBJ databases">
        <title>Lacinutrix neustonica HL-RS19T sp. nov., isolated from the surface microlayer sample of brackish Lake Shihwa.</title>
        <authorList>
            <person name="Choi J.Y."/>
            <person name="Hwang C.Y."/>
        </authorList>
    </citation>
    <scope>NUCLEOTIDE SEQUENCE</scope>
    <source>
        <strain evidence="3">HL-RS19</strain>
    </source>
</reference>
<keyword evidence="4" id="KW-1185">Reference proteome</keyword>
<dbReference type="AlphaFoldDB" id="A0A9E8MZV2"/>
<dbReference type="InterPro" id="IPR036378">
    <property type="entry name" value="FAS1_dom_sf"/>
</dbReference>
<dbReference type="PANTHER" id="PTHR10900">
    <property type="entry name" value="PERIOSTIN-RELATED"/>
    <property type="match status" value="1"/>
</dbReference>
<proteinExistence type="predicted"/>
<dbReference type="PROSITE" id="PS50213">
    <property type="entry name" value="FAS1"/>
    <property type="match status" value="1"/>
</dbReference>
<dbReference type="Pfam" id="PF02469">
    <property type="entry name" value="Fasciclin"/>
    <property type="match status" value="1"/>
</dbReference>
<gene>
    <name evidence="3" type="ORF">N7U66_08685</name>
</gene>
<dbReference type="GO" id="GO:0005615">
    <property type="term" value="C:extracellular space"/>
    <property type="evidence" value="ECO:0007669"/>
    <property type="project" value="TreeGrafter"/>
</dbReference>
<dbReference type="Gene3D" id="2.30.180.10">
    <property type="entry name" value="FAS1 domain"/>
    <property type="match status" value="1"/>
</dbReference>
<dbReference type="EMBL" id="CP113088">
    <property type="protein sequence ID" value="WAC03537.1"/>
    <property type="molecule type" value="Genomic_DNA"/>
</dbReference>
<protein>
    <submittedName>
        <fullName evidence="3">Fasciclin domain-containing protein</fullName>
    </submittedName>
</protein>
<evidence type="ECO:0000313" key="4">
    <source>
        <dbReference type="Proteomes" id="UP001164705"/>
    </source>
</evidence>
<dbReference type="InterPro" id="IPR050904">
    <property type="entry name" value="Adhesion/Biosynth-related"/>
</dbReference>
<evidence type="ECO:0000259" key="2">
    <source>
        <dbReference type="PROSITE" id="PS50213"/>
    </source>
</evidence>